<accession>A0ABP6T7F4</accession>
<keyword evidence="2" id="KW-1185">Reference proteome</keyword>
<dbReference type="EMBL" id="BAAAYN010000044">
    <property type="protein sequence ID" value="GAA3394161.1"/>
    <property type="molecule type" value="Genomic_DNA"/>
</dbReference>
<evidence type="ECO:0008006" key="3">
    <source>
        <dbReference type="Google" id="ProtNLM"/>
    </source>
</evidence>
<dbReference type="RefSeq" id="WP_345731832.1">
    <property type="nucleotide sequence ID" value="NZ_BAAAYN010000044.1"/>
</dbReference>
<reference evidence="2" key="1">
    <citation type="journal article" date="2019" name="Int. J. Syst. Evol. Microbiol.">
        <title>The Global Catalogue of Microorganisms (GCM) 10K type strain sequencing project: providing services to taxonomists for standard genome sequencing and annotation.</title>
        <authorList>
            <consortium name="The Broad Institute Genomics Platform"/>
            <consortium name="The Broad Institute Genome Sequencing Center for Infectious Disease"/>
            <person name="Wu L."/>
            <person name="Ma J."/>
        </authorList>
    </citation>
    <scope>NUCLEOTIDE SEQUENCE [LARGE SCALE GENOMIC DNA]</scope>
    <source>
        <strain evidence="2">JCM 9458</strain>
    </source>
</reference>
<sequence>MRFRGSVLLASAAVLVLALTGCSPIDGKMVTYDSVANHVRAATSALRTADGVRVHGTVETAAGEELAIDVRINGAGDGAGKIRRHGTVGDVLVVDSTTYVRARAAWWGTDNRAETYDRVWVAIADTTIGLDLAETLRPEDLATAVDDGFGSLELDDMPPTTEINGMKARRVEASAGALWVTVTKPHQVVRLEGELLTEESRPVALMVAVTPPAATAEIARDVALALPLLRTGTYDAYRSLRFDGSLRSACNAQGCTVTGRIRNVSTDTPVTAVLNSKVISGRRVLGRCRSGRVAVAAAAATAVTCRIATASWRSFYAAATAPGAGSSTTSYQVSANASAVGPAPEAVACLPGAPGCETPTMTDAEVVTTFDRSAPGWYERTPTDQDLAEWRTLIRAAAAGKDRVPWSSEGTPTAAYLGSSNGRPFVAQFDRRNGNLVAAYGPDKDETAALRAAIAGR</sequence>
<evidence type="ECO:0000313" key="2">
    <source>
        <dbReference type="Proteomes" id="UP001501676"/>
    </source>
</evidence>
<gene>
    <name evidence="1" type="ORF">GCM10020369_62480</name>
</gene>
<name>A0ABP6T7F4_9ACTN</name>
<dbReference type="Proteomes" id="UP001501676">
    <property type="component" value="Unassembled WGS sequence"/>
</dbReference>
<proteinExistence type="predicted"/>
<protein>
    <recommendedName>
        <fullName evidence="3">Lipoprotein</fullName>
    </recommendedName>
</protein>
<evidence type="ECO:0000313" key="1">
    <source>
        <dbReference type="EMBL" id="GAA3394161.1"/>
    </source>
</evidence>
<comment type="caution">
    <text evidence="1">The sequence shown here is derived from an EMBL/GenBank/DDBJ whole genome shotgun (WGS) entry which is preliminary data.</text>
</comment>
<organism evidence="1 2">
    <name type="scientific">Cryptosporangium minutisporangium</name>
    <dbReference type="NCBI Taxonomy" id="113569"/>
    <lineage>
        <taxon>Bacteria</taxon>
        <taxon>Bacillati</taxon>
        <taxon>Actinomycetota</taxon>
        <taxon>Actinomycetes</taxon>
        <taxon>Cryptosporangiales</taxon>
        <taxon>Cryptosporangiaceae</taxon>
        <taxon>Cryptosporangium</taxon>
    </lineage>
</organism>
<dbReference type="PROSITE" id="PS51257">
    <property type="entry name" value="PROKAR_LIPOPROTEIN"/>
    <property type="match status" value="1"/>
</dbReference>